<organism evidence="1 2">
    <name type="scientific">Podarcis lilfordi</name>
    <name type="common">Lilford's wall lizard</name>
    <dbReference type="NCBI Taxonomy" id="74358"/>
    <lineage>
        <taxon>Eukaryota</taxon>
        <taxon>Metazoa</taxon>
        <taxon>Chordata</taxon>
        <taxon>Craniata</taxon>
        <taxon>Vertebrata</taxon>
        <taxon>Euteleostomi</taxon>
        <taxon>Lepidosauria</taxon>
        <taxon>Squamata</taxon>
        <taxon>Bifurcata</taxon>
        <taxon>Unidentata</taxon>
        <taxon>Episquamata</taxon>
        <taxon>Laterata</taxon>
        <taxon>Lacertibaenia</taxon>
        <taxon>Lacertidae</taxon>
        <taxon>Podarcis</taxon>
    </lineage>
</organism>
<evidence type="ECO:0000313" key="1">
    <source>
        <dbReference type="EMBL" id="CAI5763746.1"/>
    </source>
</evidence>
<keyword evidence="2" id="KW-1185">Reference proteome</keyword>
<reference evidence="1" key="1">
    <citation type="submission" date="2022-12" db="EMBL/GenBank/DDBJ databases">
        <authorList>
            <person name="Alioto T."/>
            <person name="Alioto T."/>
            <person name="Gomez Garrido J."/>
        </authorList>
    </citation>
    <scope>NUCLEOTIDE SEQUENCE</scope>
</reference>
<protein>
    <submittedName>
        <fullName evidence="1">Uncharacterized protein</fullName>
    </submittedName>
</protein>
<gene>
    <name evidence="1" type="ORF">PODLI_1B014760</name>
</gene>
<sequence>MNWAMLTVQFAFSEHTISPSSVLSNLGLSSHASSKCENFPSQGFFPSTASSKQICCEATVKLEAFTGLINCLWPRYRSTDFVKRLFETKAGGLGFILQQLLLGFCFVHLIYKIEIHSIKFCMELFFW</sequence>
<evidence type="ECO:0000313" key="2">
    <source>
        <dbReference type="Proteomes" id="UP001178461"/>
    </source>
</evidence>
<dbReference type="Proteomes" id="UP001178461">
    <property type="component" value="Chromosome 1"/>
</dbReference>
<proteinExistence type="predicted"/>
<accession>A0AA35JPH1</accession>
<dbReference type="AlphaFoldDB" id="A0AA35JPH1"/>
<dbReference type="EMBL" id="OX395126">
    <property type="protein sequence ID" value="CAI5763746.1"/>
    <property type="molecule type" value="Genomic_DNA"/>
</dbReference>
<name>A0AA35JPH1_9SAUR</name>